<feature type="region of interest" description="Disordered" evidence="1">
    <location>
        <begin position="1"/>
        <end position="32"/>
    </location>
</feature>
<dbReference type="EMBL" id="KV749202">
    <property type="protein sequence ID" value="OCL10624.1"/>
    <property type="molecule type" value="Genomic_DNA"/>
</dbReference>
<evidence type="ECO:0000313" key="2">
    <source>
        <dbReference type="EMBL" id="OCL10624.1"/>
    </source>
</evidence>
<evidence type="ECO:0000313" key="3">
    <source>
        <dbReference type="Proteomes" id="UP000250140"/>
    </source>
</evidence>
<reference evidence="2 3" key="1">
    <citation type="journal article" date="2016" name="Nat. Commun.">
        <title>Ectomycorrhizal ecology is imprinted in the genome of the dominant symbiotic fungus Cenococcum geophilum.</title>
        <authorList>
            <consortium name="DOE Joint Genome Institute"/>
            <person name="Peter M."/>
            <person name="Kohler A."/>
            <person name="Ohm R.A."/>
            <person name="Kuo A."/>
            <person name="Krutzmann J."/>
            <person name="Morin E."/>
            <person name="Arend M."/>
            <person name="Barry K.W."/>
            <person name="Binder M."/>
            <person name="Choi C."/>
            <person name="Clum A."/>
            <person name="Copeland A."/>
            <person name="Grisel N."/>
            <person name="Haridas S."/>
            <person name="Kipfer T."/>
            <person name="LaButti K."/>
            <person name="Lindquist E."/>
            <person name="Lipzen A."/>
            <person name="Maire R."/>
            <person name="Meier B."/>
            <person name="Mihaltcheva S."/>
            <person name="Molinier V."/>
            <person name="Murat C."/>
            <person name="Poggeler S."/>
            <person name="Quandt C.A."/>
            <person name="Sperisen C."/>
            <person name="Tritt A."/>
            <person name="Tisserant E."/>
            <person name="Crous P.W."/>
            <person name="Henrissat B."/>
            <person name="Nehls U."/>
            <person name="Egli S."/>
            <person name="Spatafora J.W."/>
            <person name="Grigoriev I.V."/>
            <person name="Martin F.M."/>
        </authorList>
    </citation>
    <scope>NUCLEOTIDE SEQUENCE [LARGE SCALE GENOMIC DNA]</scope>
    <source>
        <strain evidence="2 3">CBS 207.34</strain>
    </source>
</reference>
<name>A0A8E2JVD8_9PEZI</name>
<dbReference type="Proteomes" id="UP000250140">
    <property type="component" value="Unassembled WGS sequence"/>
</dbReference>
<proteinExistence type="predicted"/>
<feature type="compositionally biased region" description="Polar residues" evidence="1">
    <location>
        <begin position="1"/>
        <end position="13"/>
    </location>
</feature>
<gene>
    <name evidence="2" type="ORF">AOQ84DRAFT_387378</name>
</gene>
<sequence>MPDPSTSNANSGNAQGGRSPLNKDVNSDIGGLVPKAPAVGGLAESVSSELGSKPPGFGMQGEDVKGSLKIHIKLDLEADIRVIAKVKGDIAIGLL</sequence>
<organism evidence="2 3">
    <name type="scientific">Glonium stellatum</name>
    <dbReference type="NCBI Taxonomy" id="574774"/>
    <lineage>
        <taxon>Eukaryota</taxon>
        <taxon>Fungi</taxon>
        <taxon>Dikarya</taxon>
        <taxon>Ascomycota</taxon>
        <taxon>Pezizomycotina</taxon>
        <taxon>Dothideomycetes</taxon>
        <taxon>Pleosporomycetidae</taxon>
        <taxon>Gloniales</taxon>
        <taxon>Gloniaceae</taxon>
        <taxon>Glonium</taxon>
    </lineage>
</organism>
<keyword evidence="3" id="KW-1185">Reference proteome</keyword>
<dbReference type="OrthoDB" id="2279190at2759"/>
<dbReference type="AlphaFoldDB" id="A0A8E2JVD8"/>
<protein>
    <submittedName>
        <fullName evidence="2">Uncharacterized protein</fullName>
    </submittedName>
</protein>
<evidence type="ECO:0000256" key="1">
    <source>
        <dbReference type="SAM" id="MobiDB-lite"/>
    </source>
</evidence>
<accession>A0A8E2JVD8</accession>